<dbReference type="Pfam" id="PF06707">
    <property type="entry name" value="DUF1194"/>
    <property type="match status" value="1"/>
</dbReference>
<name>A0A2P8FJC1_9RHOB</name>
<organism evidence="2 3">
    <name type="scientific">Shimia abyssi</name>
    <dbReference type="NCBI Taxonomy" id="1662395"/>
    <lineage>
        <taxon>Bacteria</taxon>
        <taxon>Pseudomonadati</taxon>
        <taxon>Pseudomonadota</taxon>
        <taxon>Alphaproteobacteria</taxon>
        <taxon>Rhodobacterales</taxon>
        <taxon>Roseobacteraceae</taxon>
    </lineage>
</organism>
<dbReference type="RefSeq" id="WP_106606519.1">
    <property type="nucleotide sequence ID" value="NZ_PYGJ01000001.1"/>
</dbReference>
<gene>
    <name evidence="2" type="ORF">CLV88_101222</name>
</gene>
<evidence type="ECO:0000313" key="2">
    <source>
        <dbReference type="EMBL" id="PSL21798.1"/>
    </source>
</evidence>
<dbReference type="InterPro" id="IPR036465">
    <property type="entry name" value="vWFA_dom_sf"/>
</dbReference>
<reference evidence="2 3" key="1">
    <citation type="submission" date="2018-03" db="EMBL/GenBank/DDBJ databases">
        <title>Genomic Encyclopedia of Archaeal and Bacterial Type Strains, Phase II (KMG-II): from individual species to whole genera.</title>
        <authorList>
            <person name="Goeker M."/>
        </authorList>
    </citation>
    <scope>NUCLEOTIDE SEQUENCE [LARGE SCALE GENOMIC DNA]</scope>
    <source>
        <strain evidence="2 3">DSM 100673</strain>
    </source>
</reference>
<keyword evidence="3" id="KW-1185">Reference proteome</keyword>
<sequence length="238" mass="25499">MIRALATVGLALVCQPALAVECRLALVLALDVSSSVDDTEDAFQRRGLASALIAPEVRAAILGAPQPIALAVFEWSGRYNQKLLLDWALIESSSTLNAAAKIIATSERSTKEFPTALGHAMGYAAGLLRRAPDCHAKTIDVSGDGKNNEGYMPQQAYAHFPFNGVTVNGLAIETAGTTGAAFSNLPTTIADYYWENLLHGPGAFLEIADGFEDFERAMRRKLERELRPAALSQLVTPP</sequence>
<dbReference type="AlphaFoldDB" id="A0A2P8FJC1"/>
<accession>A0A2P8FJC1</accession>
<comment type="caution">
    <text evidence="2">The sequence shown here is derived from an EMBL/GenBank/DDBJ whole genome shotgun (WGS) entry which is preliminary data.</text>
</comment>
<evidence type="ECO:0000256" key="1">
    <source>
        <dbReference type="SAM" id="SignalP"/>
    </source>
</evidence>
<dbReference type="Gene3D" id="3.40.50.410">
    <property type="entry name" value="von Willebrand factor, type A domain"/>
    <property type="match status" value="1"/>
</dbReference>
<dbReference type="InterPro" id="IPR010607">
    <property type="entry name" value="DUF1194"/>
</dbReference>
<dbReference type="OrthoDB" id="9792179at2"/>
<evidence type="ECO:0000313" key="3">
    <source>
        <dbReference type="Proteomes" id="UP000240418"/>
    </source>
</evidence>
<feature type="chain" id="PRO_5015105852" evidence="1">
    <location>
        <begin position="20"/>
        <end position="238"/>
    </location>
</feature>
<proteinExistence type="predicted"/>
<dbReference type="SUPFAM" id="SSF53300">
    <property type="entry name" value="vWA-like"/>
    <property type="match status" value="1"/>
</dbReference>
<dbReference type="EMBL" id="PYGJ01000001">
    <property type="protein sequence ID" value="PSL21798.1"/>
    <property type="molecule type" value="Genomic_DNA"/>
</dbReference>
<dbReference type="Proteomes" id="UP000240418">
    <property type="component" value="Unassembled WGS sequence"/>
</dbReference>
<keyword evidence="1" id="KW-0732">Signal</keyword>
<feature type="signal peptide" evidence="1">
    <location>
        <begin position="1"/>
        <end position="19"/>
    </location>
</feature>
<protein>
    <submittedName>
        <fullName evidence="2">Uncharacterized protein DUF1194</fullName>
    </submittedName>
</protein>